<accession>A0ABV3UG75</accession>
<evidence type="ECO:0000313" key="2">
    <source>
        <dbReference type="Proteomes" id="UP001558101"/>
    </source>
</evidence>
<dbReference type="EMBL" id="JBFQXQ010000001">
    <property type="protein sequence ID" value="MEX3172606.1"/>
    <property type="molecule type" value="Genomic_DNA"/>
</dbReference>
<reference evidence="1 2" key="1">
    <citation type="submission" date="2024-07" db="EMBL/GenBank/DDBJ databases">
        <title>Genomes of novel Serratia strains from suburban soil.</title>
        <authorList>
            <person name="Markert E.X."/>
            <person name="Severe K."/>
            <person name="Severe L."/>
            <person name="Twing K.I."/>
            <person name="Ward L.M."/>
        </authorList>
    </citation>
    <scope>NUCLEOTIDE SEQUENCE [LARGE SCALE GENOMIC DNA]</scope>
    <source>
        <strain evidence="1 2">3C-UT</strain>
    </source>
</reference>
<dbReference type="RefSeq" id="WP_261413605.1">
    <property type="nucleotide sequence ID" value="NZ_CAMKID010000002.1"/>
</dbReference>
<comment type="caution">
    <text evidence="1">The sequence shown here is derived from an EMBL/GenBank/DDBJ whole genome shotgun (WGS) entry which is preliminary data.</text>
</comment>
<protein>
    <submittedName>
        <fullName evidence="1">Uncharacterized protein</fullName>
    </submittedName>
</protein>
<proteinExistence type="predicted"/>
<organism evidence="1 2">
    <name type="scientific">Serratia quinivorans</name>
    <dbReference type="NCBI Taxonomy" id="137545"/>
    <lineage>
        <taxon>Bacteria</taxon>
        <taxon>Pseudomonadati</taxon>
        <taxon>Pseudomonadota</taxon>
        <taxon>Gammaproteobacteria</taxon>
        <taxon>Enterobacterales</taxon>
        <taxon>Yersiniaceae</taxon>
        <taxon>Serratia</taxon>
    </lineage>
</organism>
<name>A0ABV3UG75_9GAMM</name>
<sequence length="261" mass="29332">MSIAAILIIKRAGFAGGGVIAVEILSTSDIFCVPLRIRENNVLYSPLAAISVRLIATGSYQMEANTPTDGGKDSHNRAVQQTIEDMNTVLAQSGLFISPLTEQDRRWQKGRKNGHTLNWRSLLKFYNSTALRPGSFAFVFRWIAAPLTRAGFCLCYYHRVDNVIELVALERFTGHAAKHPLSGNMLQHCLHTLYFYGVNLRGQDLISAALPNILISNVLNNHLLELYTRQASFTVIPGTMNCTTDFNSLRKYLRRFKKIQR</sequence>
<keyword evidence="2" id="KW-1185">Reference proteome</keyword>
<dbReference type="Proteomes" id="UP001558101">
    <property type="component" value="Unassembled WGS sequence"/>
</dbReference>
<evidence type="ECO:0000313" key="1">
    <source>
        <dbReference type="EMBL" id="MEX3172606.1"/>
    </source>
</evidence>
<gene>
    <name evidence="1" type="ORF">AB4M04_10950</name>
</gene>